<accession>A0A3Q3W0D6</accession>
<name>A0A3Q3W0D6_MOLML</name>
<sequence length="91" mass="10401">MTSSLVFVVLSCRWFPRHQTVKSVTRFLYSSSLNCIGQNFAMNELKVATALTLKKYKLIEDPTLKPKLIPRLVLRSLNGIHIKIKSVNQQV</sequence>
<organism evidence="2 3">
    <name type="scientific">Mola mola</name>
    <name type="common">Ocean sunfish</name>
    <name type="synonym">Tetraodon mola</name>
    <dbReference type="NCBI Taxonomy" id="94237"/>
    <lineage>
        <taxon>Eukaryota</taxon>
        <taxon>Metazoa</taxon>
        <taxon>Chordata</taxon>
        <taxon>Craniata</taxon>
        <taxon>Vertebrata</taxon>
        <taxon>Euteleostomi</taxon>
        <taxon>Actinopterygii</taxon>
        <taxon>Neopterygii</taxon>
        <taxon>Teleostei</taxon>
        <taxon>Neoteleostei</taxon>
        <taxon>Acanthomorphata</taxon>
        <taxon>Eupercaria</taxon>
        <taxon>Tetraodontiformes</taxon>
        <taxon>Molidae</taxon>
        <taxon>Mola</taxon>
    </lineage>
</organism>
<dbReference type="Pfam" id="PF00067">
    <property type="entry name" value="p450"/>
    <property type="match status" value="1"/>
</dbReference>
<dbReference type="GO" id="GO:0020037">
    <property type="term" value="F:heme binding"/>
    <property type="evidence" value="ECO:0007669"/>
    <property type="project" value="InterPro"/>
</dbReference>
<comment type="similarity">
    <text evidence="1">Belongs to the cytochrome P450 family.</text>
</comment>
<dbReference type="InterPro" id="IPR001128">
    <property type="entry name" value="Cyt_P450"/>
</dbReference>
<reference evidence="2" key="2">
    <citation type="submission" date="2025-09" db="UniProtKB">
        <authorList>
            <consortium name="Ensembl"/>
        </authorList>
    </citation>
    <scope>IDENTIFICATION</scope>
</reference>
<dbReference type="Gene3D" id="1.10.630.10">
    <property type="entry name" value="Cytochrome P450"/>
    <property type="match status" value="1"/>
</dbReference>
<dbReference type="SUPFAM" id="SSF48264">
    <property type="entry name" value="Cytochrome P450"/>
    <property type="match status" value="1"/>
</dbReference>
<dbReference type="GO" id="GO:0016705">
    <property type="term" value="F:oxidoreductase activity, acting on paired donors, with incorporation or reduction of molecular oxygen"/>
    <property type="evidence" value="ECO:0007669"/>
    <property type="project" value="InterPro"/>
</dbReference>
<proteinExistence type="inferred from homology"/>
<evidence type="ECO:0000256" key="1">
    <source>
        <dbReference type="ARBA" id="ARBA00010617"/>
    </source>
</evidence>
<dbReference type="Ensembl" id="ENSMMOT00000004985.1">
    <property type="protein sequence ID" value="ENSMMOP00000004897.1"/>
    <property type="gene ID" value="ENSMMOG00000003908.1"/>
</dbReference>
<dbReference type="OMA" id="SCRWFPR"/>
<dbReference type="STRING" id="94237.ENSMMOP00000004897"/>
<reference evidence="2" key="1">
    <citation type="submission" date="2025-08" db="UniProtKB">
        <authorList>
            <consortium name="Ensembl"/>
        </authorList>
    </citation>
    <scope>IDENTIFICATION</scope>
</reference>
<evidence type="ECO:0000313" key="3">
    <source>
        <dbReference type="Proteomes" id="UP000261620"/>
    </source>
</evidence>
<dbReference type="GO" id="GO:0004497">
    <property type="term" value="F:monooxygenase activity"/>
    <property type="evidence" value="ECO:0007669"/>
    <property type="project" value="InterPro"/>
</dbReference>
<dbReference type="InterPro" id="IPR036396">
    <property type="entry name" value="Cyt_P450_sf"/>
</dbReference>
<dbReference type="GO" id="GO:0005506">
    <property type="term" value="F:iron ion binding"/>
    <property type="evidence" value="ECO:0007669"/>
    <property type="project" value="InterPro"/>
</dbReference>
<dbReference type="Proteomes" id="UP000261620">
    <property type="component" value="Unplaced"/>
</dbReference>
<protein>
    <submittedName>
        <fullName evidence="2">Uncharacterized protein</fullName>
    </submittedName>
</protein>
<evidence type="ECO:0000313" key="2">
    <source>
        <dbReference type="Ensembl" id="ENSMMOP00000004897.1"/>
    </source>
</evidence>
<dbReference type="AlphaFoldDB" id="A0A3Q3W0D6"/>
<keyword evidence="3" id="KW-1185">Reference proteome</keyword>